<keyword evidence="2" id="KW-1185">Reference proteome</keyword>
<dbReference type="HOGENOM" id="CLU_1938742_0_0_1"/>
<gene>
    <name evidence="1" type="ORF">NAPIS_ORF01127</name>
</gene>
<organism evidence="1 2">
    <name type="scientific">Vairimorpha apis BRL 01</name>
    <dbReference type="NCBI Taxonomy" id="1037528"/>
    <lineage>
        <taxon>Eukaryota</taxon>
        <taxon>Fungi</taxon>
        <taxon>Fungi incertae sedis</taxon>
        <taxon>Microsporidia</taxon>
        <taxon>Nosematidae</taxon>
        <taxon>Vairimorpha</taxon>
    </lineage>
</organism>
<protein>
    <submittedName>
        <fullName evidence="1">Dnaj-class molecular chaperone</fullName>
    </submittedName>
</protein>
<proteinExistence type="predicted"/>
<name>T0MJZ7_9MICR</name>
<dbReference type="OrthoDB" id="2191896at2759"/>
<dbReference type="EMBL" id="KE647154">
    <property type="protein sequence ID" value="EQB61315.1"/>
    <property type="molecule type" value="Genomic_DNA"/>
</dbReference>
<reference evidence="1 2" key="1">
    <citation type="journal article" date="2013" name="BMC Genomics">
        <title>Genome sequencing and comparative genomics of honey bee microsporidia, Nosema apis reveal novel insights into host-parasite interactions.</title>
        <authorList>
            <person name="Chen Yp."/>
            <person name="Pettis J.S."/>
            <person name="Zhao Y."/>
            <person name="Liu X."/>
            <person name="Tallon L.J."/>
            <person name="Sadzewicz L.D."/>
            <person name="Li R."/>
            <person name="Zheng H."/>
            <person name="Huang S."/>
            <person name="Zhang X."/>
            <person name="Hamilton M.C."/>
            <person name="Pernal S.F."/>
            <person name="Melathopoulos A.P."/>
            <person name="Yan X."/>
            <person name="Evans J.D."/>
        </authorList>
    </citation>
    <scope>NUCLEOTIDE SEQUENCE [LARGE SCALE GENOMIC DNA]</scope>
    <source>
        <strain evidence="1 2">BRL 01</strain>
    </source>
</reference>
<dbReference type="AlphaFoldDB" id="T0MJZ7"/>
<sequence length="130" mass="15520">MNTTSNEYLNIKSAIENLHKNTSYSTFYELFGSSRFTKISKIQKNFMKMLRSKKSKQLLTTSFDILKRHRKEYDNIINNYSLMIDDSRNYKTIQKLKKKGKKAVQIIQNTSPKPFFYMVYCKIISMFKKN</sequence>
<dbReference type="VEuPathDB" id="MicrosporidiaDB:NAPIS_ORF01127"/>
<evidence type="ECO:0000313" key="1">
    <source>
        <dbReference type="EMBL" id="EQB61315.1"/>
    </source>
</evidence>
<evidence type="ECO:0000313" key="2">
    <source>
        <dbReference type="Proteomes" id="UP000053780"/>
    </source>
</evidence>
<dbReference type="Proteomes" id="UP000053780">
    <property type="component" value="Unassembled WGS sequence"/>
</dbReference>
<accession>T0MJZ7</accession>